<dbReference type="EMBL" id="JAAMPC010000015">
    <property type="protein sequence ID" value="KAG2260687.1"/>
    <property type="molecule type" value="Genomic_DNA"/>
</dbReference>
<keyword evidence="3" id="KW-1185">Reference proteome</keyword>
<evidence type="ECO:0000256" key="1">
    <source>
        <dbReference type="SAM" id="SignalP"/>
    </source>
</evidence>
<comment type="caution">
    <text evidence="2">The sequence shown here is derived from an EMBL/GenBank/DDBJ whole genome shotgun (WGS) entry which is preliminary data.</text>
</comment>
<keyword evidence="1" id="KW-0732">Signal</keyword>
<protein>
    <submittedName>
        <fullName evidence="2">Uncharacterized protein</fullName>
    </submittedName>
</protein>
<evidence type="ECO:0000313" key="3">
    <source>
        <dbReference type="Proteomes" id="UP000886595"/>
    </source>
</evidence>
<feature type="chain" id="PRO_5036451240" evidence="1">
    <location>
        <begin position="18"/>
        <end position="93"/>
    </location>
</feature>
<accession>A0A8X7TZT6</accession>
<sequence length="93" mass="10674">MIVLLLASFSCFTSSEALTSSNGNITIKWDLMNWTPDGYVPTITETTLNSFTGMENELEMDQKRGDLEHGRCTNHKARRLFHVQRKQPSFLHK</sequence>
<feature type="signal peptide" evidence="1">
    <location>
        <begin position="1"/>
        <end position="17"/>
    </location>
</feature>
<name>A0A8X7TZT6_BRACI</name>
<dbReference type="AlphaFoldDB" id="A0A8X7TZT6"/>
<reference evidence="2 3" key="1">
    <citation type="submission" date="2020-02" db="EMBL/GenBank/DDBJ databases">
        <authorList>
            <person name="Ma Q."/>
            <person name="Huang Y."/>
            <person name="Song X."/>
            <person name="Pei D."/>
        </authorList>
    </citation>
    <scope>NUCLEOTIDE SEQUENCE [LARGE SCALE GENOMIC DNA]</scope>
    <source>
        <strain evidence="2">Sxm20200214</strain>
        <tissue evidence="2">Leaf</tissue>
    </source>
</reference>
<proteinExistence type="predicted"/>
<dbReference type="Proteomes" id="UP000886595">
    <property type="component" value="Unassembled WGS sequence"/>
</dbReference>
<dbReference type="OrthoDB" id="1739935at2759"/>
<evidence type="ECO:0000313" key="2">
    <source>
        <dbReference type="EMBL" id="KAG2260687.1"/>
    </source>
</evidence>
<organism evidence="2 3">
    <name type="scientific">Brassica carinata</name>
    <name type="common">Ethiopian mustard</name>
    <name type="synonym">Abyssinian cabbage</name>
    <dbReference type="NCBI Taxonomy" id="52824"/>
    <lineage>
        <taxon>Eukaryota</taxon>
        <taxon>Viridiplantae</taxon>
        <taxon>Streptophyta</taxon>
        <taxon>Embryophyta</taxon>
        <taxon>Tracheophyta</taxon>
        <taxon>Spermatophyta</taxon>
        <taxon>Magnoliopsida</taxon>
        <taxon>eudicotyledons</taxon>
        <taxon>Gunneridae</taxon>
        <taxon>Pentapetalae</taxon>
        <taxon>rosids</taxon>
        <taxon>malvids</taxon>
        <taxon>Brassicales</taxon>
        <taxon>Brassicaceae</taxon>
        <taxon>Brassiceae</taxon>
        <taxon>Brassica</taxon>
    </lineage>
</organism>
<gene>
    <name evidence="2" type="ORF">Bca52824_079981</name>
</gene>